<keyword evidence="3" id="KW-1185">Reference proteome</keyword>
<dbReference type="EMBL" id="VSRR010000872">
    <property type="protein sequence ID" value="MPC20448.1"/>
    <property type="molecule type" value="Genomic_DNA"/>
</dbReference>
<protein>
    <submittedName>
        <fullName evidence="2">Uncharacterized protein</fullName>
    </submittedName>
</protein>
<evidence type="ECO:0000313" key="3">
    <source>
        <dbReference type="Proteomes" id="UP000324222"/>
    </source>
</evidence>
<reference evidence="2 3" key="1">
    <citation type="submission" date="2019-05" db="EMBL/GenBank/DDBJ databases">
        <title>Another draft genome of Portunus trituberculatus and its Hox gene families provides insights of decapod evolution.</title>
        <authorList>
            <person name="Jeong J.-H."/>
            <person name="Song I."/>
            <person name="Kim S."/>
            <person name="Choi T."/>
            <person name="Kim D."/>
            <person name="Ryu S."/>
            <person name="Kim W."/>
        </authorList>
    </citation>
    <scope>NUCLEOTIDE SEQUENCE [LARGE SCALE GENOMIC DNA]</scope>
    <source>
        <tissue evidence="2">Muscle</tissue>
    </source>
</reference>
<feature type="region of interest" description="Disordered" evidence="1">
    <location>
        <begin position="43"/>
        <end position="83"/>
    </location>
</feature>
<evidence type="ECO:0000256" key="1">
    <source>
        <dbReference type="SAM" id="MobiDB-lite"/>
    </source>
</evidence>
<accession>A0A5B7DGI1</accession>
<dbReference type="Proteomes" id="UP000324222">
    <property type="component" value="Unassembled WGS sequence"/>
</dbReference>
<feature type="compositionally biased region" description="Polar residues" evidence="1">
    <location>
        <begin position="73"/>
        <end position="83"/>
    </location>
</feature>
<dbReference type="AlphaFoldDB" id="A0A5B7DGI1"/>
<gene>
    <name evidence="2" type="ORF">E2C01_013391</name>
</gene>
<name>A0A5B7DGI1_PORTR</name>
<organism evidence="2 3">
    <name type="scientific">Portunus trituberculatus</name>
    <name type="common">Swimming crab</name>
    <name type="synonym">Neptunus trituberculatus</name>
    <dbReference type="NCBI Taxonomy" id="210409"/>
    <lineage>
        <taxon>Eukaryota</taxon>
        <taxon>Metazoa</taxon>
        <taxon>Ecdysozoa</taxon>
        <taxon>Arthropoda</taxon>
        <taxon>Crustacea</taxon>
        <taxon>Multicrustacea</taxon>
        <taxon>Malacostraca</taxon>
        <taxon>Eumalacostraca</taxon>
        <taxon>Eucarida</taxon>
        <taxon>Decapoda</taxon>
        <taxon>Pleocyemata</taxon>
        <taxon>Brachyura</taxon>
        <taxon>Eubrachyura</taxon>
        <taxon>Portunoidea</taxon>
        <taxon>Portunidae</taxon>
        <taxon>Portuninae</taxon>
        <taxon>Portunus</taxon>
    </lineage>
</organism>
<proteinExistence type="predicted"/>
<comment type="caution">
    <text evidence="2">The sequence shown here is derived from an EMBL/GenBank/DDBJ whole genome shotgun (WGS) entry which is preliminary data.</text>
</comment>
<sequence length="83" mass="9463">MRKEREVLAAHRNTLTASRQRRNPVPFLFRSLILLTCLLSLGRPSSSPEDHPSHCFTSANHRPLRRTSPRHPLTSSLQNHGES</sequence>
<evidence type="ECO:0000313" key="2">
    <source>
        <dbReference type="EMBL" id="MPC20448.1"/>
    </source>
</evidence>